<feature type="chain" id="PRO_5007587059" description="Secreted protein" evidence="1">
    <location>
        <begin position="22"/>
        <end position="92"/>
    </location>
</feature>
<dbReference type="Proteomes" id="UP000050525">
    <property type="component" value="Unassembled WGS sequence"/>
</dbReference>
<accession>A0A151PI03</accession>
<organism evidence="2 3">
    <name type="scientific">Alligator mississippiensis</name>
    <name type="common">American alligator</name>
    <dbReference type="NCBI Taxonomy" id="8496"/>
    <lineage>
        <taxon>Eukaryota</taxon>
        <taxon>Metazoa</taxon>
        <taxon>Chordata</taxon>
        <taxon>Craniata</taxon>
        <taxon>Vertebrata</taxon>
        <taxon>Euteleostomi</taxon>
        <taxon>Archelosauria</taxon>
        <taxon>Archosauria</taxon>
        <taxon>Crocodylia</taxon>
        <taxon>Alligatoridae</taxon>
        <taxon>Alligatorinae</taxon>
        <taxon>Alligator</taxon>
    </lineage>
</organism>
<evidence type="ECO:0000313" key="3">
    <source>
        <dbReference type="Proteomes" id="UP000050525"/>
    </source>
</evidence>
<keyword evidence="3" id="KW-1185">Reference proteome</keyword>
<dbReference type="EMBL" id="AKHW03000179">
    <property type="protein sequence ID" value="KYO48731.1"/>
    <property type="molecule type" value="Genomic_DNA"/>
</dbReference>
<comment type="caution">
    <text evidence="2">The sequence shown here is derived from an EMBL/GenBank/DDBJ whole genome shotgun (WGS) entry which is preliminary data.</text>
</comment>
<name>A0A151PI03_ALLMI</name>
<dbReference type="AlphaFoldDB" id="A0A151PI03"/>
<gene>
    <name evidence="2" type="ORF">Y1Q_0004113</name>
</gene>
<evidence type="ECO:0000256" key="1">
    <source>
        <dbReference type="SAM" id="SignalP"/>
    </source>
</evidence>
<proteinExistence type="predicted"/>
<reference evidence="2 3" key="1">
    <citation type="journal article" date="2012" name="Genome Biol.">
        <title>Sequencing three crocodilian genomes to illuminate the evolution of archosaurs and amniotes.</title>
        <authorList>
            <person name="St John J.A."/>
            <person name="Braun E.L."/>
            <person name="Isberg S.R."/>
            <person name="Miles L.G."/>
            <person name="Chong A.Y."/>
            <person name="Gongora J."/>
            <person name="Dalzell P."/>
            <person name="Moran C."/>
            <person name="Bed'hom B."/>
            <person name="Abzhanov A."/>
            <person name="Burgess S.C."/>
            <person name="Cooksey A.M."/>
            <person name="Castoe T.A."/>
            <person name="Crawford N.G."/>
            <person name="Densmore L.D."/>
            <person name="Drew J.C."/>
            <person name="Edwards S.V."/>
            <person name="Faircloth B.C."/>
            <person name="Fujita M.K."/>
            <person name="Greenwold M.J."/>
            <person name="Hoffmann F.G."/>
            <person name="Howard J.M."/>
            <person name="Iguchi T."/>
            <person name="Janes D.E."/>
            <person name="Khan S.Y."/>
            <person name="Kohno S."/>
            <person name="de Koning A.J."/>
            <person name="Lance S.L."/>
            <person name="McCarthy F.M."/>
            <person name="McCormack J.E."/>
            <person name="Merchant M.E."/>
            <person name="Peterson D.G."/>
            <person name="Pollock D.D."/>
            <person name="Pourmand N."/>
            <person name="Raney B.J."/>
            <person name="Roessler K.A."/>
            <person name="Sanford J.R."/>
            <person name="Sawyer R.H."/>
            <person name="Schmidt C.J."/>
            <person name="Triplett E.W."/>
            <person name="Tuberville T.D."/>
            <person name="Venegas-Anaya M."/>
            <person name="Howard J.T."/>
            <person name="Jarvis E.D."/>
            <person name="Guillette L.J.Jr."/>
            <person name="Glenn T.C."/>
            <person name="Green R.E."/>
            <person name="Ray D.A."/>
        </authorList>
    </citation>
    <scope>NUCLEOTIDE SEQUENCE [LARGE SCALE GENOMIC DNA]</scope>
    <source>
        <strain evidence="2">KSC_2009_1</strain>
    </source>
</reference>
<evidence type="ECO:0008006" key="4">
    <source>
        <dbReference type="Google" id="ProtNLM"/>
    </source>
</evidence>
<evidence type="ECO:0000313" key="2">
    <source>
        <dbReference type="EMBL" id="KYO48731.1"/>
    </source>
</evidence>
<keyword evidence="1" id="KW-0732">Signal</keyword>
<feature type="signal peptide" evidence="1">
    <location>
        <begin position="1"/>
        <end position="21"/>
    </location>
</feature>
<protein>
    <recommendedName>
        <fullName evidence="4">Secreted protein</fullName>
    </recommendedName>
</protein>
<sequence>MTCRSKCGLAVWSAPVSVLLTIRNTAQVFQCEYQDPVPNQRQCILQPLPCEVKFKLLMITKKVAVWARDKIKLLLLKHLVLATGHSSGLHWI</sequence>